<dbReference type="SUPFAM" id="SSF142433">
    <property type="entry name" value="CinA-like"/>
    <property type="match status" value="1"/>
</dbReference>
<protein>
    <submittedName>
        <fullName evidence="2">CinA family protein</fullName>
    </submittedName>
</protein>
<organism evidence="2 3">
    <name type="scientific">Rhodococcus chondri</name>
    <dbReference type="NCBI Taxonomy" id="3065941"/>
    <lineage>
        <taxon>Bacteria</taxon>
        <taxon>Bacillati</taxon>
        <taxon>Actinomycetota</taxon>
        <taxon>Actinomycetes</taxon>
        <taxon>Mycobacteriales</taxon>
        <taxon>Nocardiaceae</taxon>
        <taxon>Rhodococcus</taxon>
    </lineage>
</organism>
<sequence>MSDDDVVDGSDRSDALIEELAELASEGELTLGCAESLTAGTLAARLGAAEGSSEWFRGGIVAYSRSVKHGLLQVAEGPVVCESAARTMAESTAELLGAQIVVAVTGAGGPDPQDGRPPGTVCFATTGPGGTRSEEQHFDGDPQKVLAQTVRHALALLVDRASARS</sequence>
<proteinExistence type="predicted"/>
<dbReference type="InterPro" id="IPR036653">
    <property type="entry name" value="CinA-like_C"/>
</dbReference>
<reference evidence="2 3" key="1">
    <citation type="submission" date="2023-08" db="EMBL/GenBank/DDBJ databases">
        <authorList>
            <person name="Girao M."/>
            <person name="Carvalho M.F."/>
        </authorList>
    </citation>
    <scope>NUCLEOTIDE SEQUENCE [LARGE SCALE GENOMIC DNA]</scope>
    <source>
        <strain evidence="2 3">CC-R104</strain>
    </source>
</reference>
<dbReference type="Proteomes" id="UP001331936">
    <property type="component" value="Unassembled WGS sequence"/>
</dbReference>
<feature type="domain" description="CinA C-terminal" evidence="1">
    <location>
        <begin position="15"/>
        <end position="158"/>
    </location>
</feature>
<dbReference type="EMBL" id="JAUZMZ010000073">
    <property type="protein sequence ID" value="MEE2033224.1"/>
    <property type="molecule type" value="Genomic_DNA"/>
</dbReference>
<evidence type="ECO:0000313" key="2">
    <source>
        <dbReference type="EMBL" id="MEE2033224.1"/>
    </source>
</evidence>
<evidence type="ECO:0000313" key="3">
    <source>
        <dbReference type="Proteomes" id="UP001331936"/>
    </source>
</evidence>
<dbReference type="NCBIfam" id="TIGR00199">
    <property type="entry name" value="PncC_domain"/>
    <property type="match status" value="1"/>
</dbReference>
<keyword evidence="3" id="KW-1185">Reference proteome</keyword>
<dbReference type="RefSeq" id="WP_330152635.1">
    <property type="nucleotide sequence ID" value="NZ_JAUZMZ010000073.1"/>
</dbReference>
<dbReference type="Gene3D" id="3.90.950.20">
    <property type="entry name" value="CinA-like"/>
    <property type="match status" value="1"/>
</dbReference>
<name>A0ABU7JUN2_9NOCA</name>
<dbReference type="InterPro" id="IPR008136">
    <property type="entry name" value="CinA_C"/>
</dbReference>
<evidence type="ECO:0000259" key="1">
    <source>
        <dbReference type="Pfam" id="PF02464"/>
    </source>
</evidence>
<gene>
    <name evidence="2" type="ORF">Q8814_14050</name>
</gene>
<accession>A0ABU7JUN2</accession>
<comment type="caution">
    <text evidence="2">The sequence shown here is derived from an EMBL/GenBank/DDBJ whole genome shotgun (WGS) entry which is preliminary data.</text>
</comment>
<dbReference type="Pfam" id="PF02464">
    <property type="entry name" value="CinA"/>
    <property type="match status" value="1"/>
</dbReference>